<evidence type="ECO:0000256" key="2">
    <source>
        <dbReference type="ARBA" id="ARBA00022759"/>
    </source>
</evidence>
<dbReference type="InterPro" id="IPR004601">
    <property type="entry name" value="UvdE"/>
</dbReference>
<organism evidence="8 9">
    <name type="scientific">Sulfolobus acidocaldarius</name>
    <dbReference type="NCBI Taxonomy" id="2285"/>
    <lineage>
        <taxon>Archaea</taxon>
        <taxon>Thermoproteota</taxon>
        <taxon>Thermoprotei</taxon>
        <taxon>Sulfolobales</taxon>
        <taxon>Sulfolobaceae</taxon>
        <taxon>Sulfolobus</taxon>
    </lineage>
</organism>
<keyword evidence="3" id="KW-0227">DNA damage</keyword>
<dbReference type="GO" id="GO:0006289">
    <property type="term" value="P:nucleotide-excision repair"/>
    <property type="evidence" value="ECO:0007669"/>
    <property type="project" value="InterPro"/>
</dbReference>
<dbReference type="Proteomes" id="UP000065473">
    <property type="component" value="Chromosome"/>
</dbReference>
<keyword evidence="5" id="KW-0378">Hydrolase</keyword>
<accession>A0A0U3FU66</accession>
<dbReference type="Gene3D" id="3.20.20.150">
    <property type="entry name" value="Divalent-metal-dependent TIM barrel enzymes"/>
    <property type="match status" value="1"/>
</dbReference>
<dbReference type="RefSeq" id="WP_011277952.1">
    <property type="nucleotide sequence ID" value="NZ_BHWZ01000002.1"/>
</dbReference>
<dbReference type="GO" id="GO:0004519">
    <property type="term" value="F:endonuclease activity"/>
    <property type="evidence" value="ECO:0007669"/>
    <property type="project" value="UniProtKB-KW"/>
</dbReference>
<dbReference type="Proteomes" id="UP000060043">
    <property type="component" value="Chromosome"/>
</dbReference>
<reference evidence="9 10" key="1">
    <citation type="submission" date="2015-12" db="EMBL/GenBank/DDBJ databases">
        <title>A stable core within a dynamic pangenome in Sulfolobus acidocaldarius.</title>
        <authorList>
            <person name="Anderson R."/>
            <person name="Kouris A."/>
            <person name="Seward C."/>
            <person name="Campbell K."/>
            <person name="Whitaker R."/>
        </authorList>
    </citation>
    <scope>NUCLEOTIDE SEQUENCE [LARGE SCALE GENOMIC DNA]</scope>
    <source>
        <strain evidence="7 10">GG12-C01-09</strain>
        <strain evidence="8 9">NG05B_CO5_07</strain>
    </source>
</reference>
<dbReference type="InterPro" id="IPR036237">
    <property type="entry name" value="Xyl_isomerase-like_sf"/>
</dbReference>
<dbReference type="GO" id="GO:0009411">
    <property type="term" value="P:response to UV"/>
    <property type="evidence" value="ECO:0007669"/>
    <property type="project" value="InterPro"/>
</dbReference>
<keyword evidence="6" id="KW-0234">DNA repair</keyword>
<dbReference type="GeneID" id="14551604"/>
<gene>
    <name evidence="7" type="ORF">ATY89_01005</name>
    <name evidence="8" type="ORF">ATZ20_04040</name>
</gene>
<evidence type="ECO:0000313" key="9">
    <source>
        <dbReference type="Proteomes" id="UP000060043"/>
    </source>
</evidence>
<dbReference type="GO" id="GO:0016787">
    <property type="term" value="F:hydrolase activity"/>
    <property type="evidence" value="ECO:0007669"/>
    <property type="project" value="UniProtKB-KW"/>
</dbReference>
<keyword evidence="2 8" id="KW-0255">Endonuclease</keyword>
<evidence type="ECO:0000256" key="5">
    <source>
        <dbReference type="ARBA" id="ARBA00022801"/>
    </source>
</evidence>
<dbReference type="AlphaFoldDB" id="A0A0U3FU66"/>
<dbReference type="EMBL" id="CP013694">
    <property type="protein sequence ID" value="ALU28673.1"/>
    <property type="molecule type" value="Genomic_DNA"/>
</dbReference>
<dbReference type="SUPFAM" id="SSF51658">
    <property type="entry name" value="Xylose isomerase-like"/>
    <property type="match status" value="1"/>
</dbReference>
<dbReference type="PaxDb" id="1435377-SUSAZ_05115"/>
<name>A0A0U3FU66_9CREN</name>
<evidence type="ECO:0000313" key="10">
    <source>
        <dbReference type="Proteomes" id="UP000065473"/>
    </source>
</evidence>
<dbReference type="OrthoDB" id="317123at2157"/>
<dbReference type="SMR" id="A0A0U3FU66"/>
<evidence type="ECO:0000256" key="4">
    <source>
        <dbReference type="ARBA" id="ARBA00022769"/>
    </source>
</evidence>
<sequence>MRVGYVSTNYSLGCKADKTIKLSSLSEERVLKVSSSNLLCLKNILEWNLKHEILFFRISSNTIPLASHPKFHVNWKDKLSHILGDIGDFIKENSIRISMHPGQYVVLNSVREEVVRSSIMELKYHADLLDSMGIEGKIQIHVGSSMNGKEESLNRFIENFRKLPSNISKRLVIENDDKVFSVKDCLWISERTGIPVIFDNLHHSILNNGESLNDALSLVRRTWKDRPMIDYSEQEPGEKPGVHATTINEENFRRFVNEVDEVDIMLEVKDKEISALKAVKVLKELNKLD</sequence>
<dbReference type="Pfam" id="PF03851">
    <property type="entry name" value="UvdE"/>
    <property type="match status" value="1"/>
</dbReference>
<protein>
    <submittedName>
        <fullName evidence="8">UV damage endonuclease UvdE</fullName>
    </submittedName>
</protein>
<evidence type="ECO:0000313" key="8">
    <source>
        <dbReference type="EMBL" id="ALU31390.1"/>
    </source>
</evidence>
<dbReference type="OMA" id="VFDAHHH"/>
<keyword evidence="4" id="KW-0228">DNA excision</keyword>
<keyword evidence="1" id="KW-0540">Nuclease</keyword>
<dbReference type="PANTHER" id="PTHR31290:SF5">
    <property type="entry name" value="UV-DAMAGE ENDONUCLEASE"/>
    <property type="match status" value="1"/>
</dbReference>
<proteinExistence type="predicted"/>
<evidence type="ECO:0000256" key="3">
    <source>
        <dbReference type="ARBA" id="ARBA00022763"/>
    </source>
</evidence>
<evidence type="ECO:0000256" key="1">
    <source>
        <dbReference type="ARBA" id="ARBA00022722"/>
    </source>
</evidence>
<dbReference type="EMBL" id="CP013695">
    <property type="protein sequence ID" value="ALU31390.1"/>
    <property type="molecule type" value="Genomic_DNA"/>
</dbReference>
<dbReference type="NCBIfam" id="TIGR00629">
    <property type="entry name" value="uvde"/>
    <property type="match status" value="1"/>
</dbReference>
<dbReference type="STRING" id="1435377.SUSAZ_05115"/>
<evidence type="ECO:0000313" key="7">
    <source>
        <dbReference type="EMBL" id="ALU28673.1"/>
    </source>
</evidence>
<evidence type="ECO:0000256" key="6">
    <source>
        <dbReference type="ARBA" id="ARBA00023204"/>
    </source>
</evidence>
<dbReference type="PANTHER" id="PTHR31290">
    <property type="entry name" value="UV-DAMAGE ENDONUCLEASE"/>
    <property type="match status" value="1"/>
</dbReference>